<evidence type="ECO:0000256" key="7">
    <source>
        <dbReference type="ARBA" id="ARBA00037966"/>
    </source>
</evidence>
<dbReference type="Gene3D" id="1.10.510.10">
    <property type="entry name" value="Transferase(Phosphotransferase) domain 1"/>
    <property type="match status" value="1"/>
</dbReference>
<dbReference type="AlphaFoldDB" id="A0A6A6JEG9"/>
<accession>A0A6A6JEG9</accession>
<dbReference type="GO" id="GO:0005524">
    <property type="term" value="F:ATP binding"/>
    <property type="evidence" value="ECO:0007669"/>
    <property type="project" value="UniProtKB-UniRule"/>
</dbReference>
<evidence type="ECO:0000256" key="11">
    <source>
        <dbReference type="PROSITE-ProRule" id="PRU10141"/>
    </source>
</evidence>
<feature type="compositionally biased region" description="Polar residues" evidence="12">
    <location>
        <begin position="73"/>
        <end position="82"/>
    </location>
</feature>
<keyword evidence="15" id="KW-1185">Reference proteome</keyword>
<name>A0A6A6JEG9_WESOR</name>
<dbReference type="Pfam" id="PF00069">
    <property type="entry name" value="Pkinase"/>
    <property type="match status" value="1"/>
</dbReference>
<feature type="compositionally biased region" description="Basic and acidic residues" evidence="12">
    <location>
        <begin position="660"/>
        <end position="680"/>
    </location>
</feature>
<dbReference type="GeneID" id="54556406"/>
<dbReference type="InterPro" id="IPR000719">
    <property type="entry name" value="Prot_kinase_dom"/>
</dbReference>
<dbReference type="GO" id="GO:0004674">
    <property type="term" value="F:protein serine/threonine kinase activity"/>
    <property type="evidence" value="ECO:0007669"/>
    <property type="project" value="UniProtKB-KW"/>
</dbReference>
<dbReference type="InterPro" id="IPR017441">
    <property type="entry name" value="Protein_kinase_ATP_BS"/>
</dbReference>
<dbReference type="CDD" id="cd14134">
    <property type="entry name" value="PKc_CLK"/>
    <property type="match status" value="1"/>
</dbReference>
<keyword evidence="3" id="KW-0808">Transferase</keyword>
<proteinExistence type="inferred from homology"/>
<evidence type="ECO:0000256" key="1">
    <source>
        <dbReference type="ARBA" id="ARBA00013203"/>
    </source>
</evidence>
<evidence type="ECO:0000259" key="13">
    <source>
        <dbReference type="PROSITE" id="PS50011"/>
    </source>
</evidence>
<evidence type="ECO:0000256" key="5">
    <source>
        <dbReference type="ARBA" id="ARBA00022777"/>
    </source>
</evidence>
<feature type="compositionally biased region" description="Basic and acidic residues" evidence="12">
    <location>
        <begin position="225"/>
        <end position="243"/>
    </location>
</feature>
<feature type="compositionally biased region" description="Low complexity" evidence="12">
    <location>
        <begin position="57"/>
        <end position="66"/>
    </location>
</feature>
<dbReference type="GO" id="GO:0043484">
    <property type="term" value="P:regulation of RNA splicing"/>
    <property type="evidence" value="ECO:0007669"/>
    <property type="project" value="TreeGrafter"/>
</dbReference>
<keyword evidence="5 14" id="KW-0418">Kinase</keyword>
<reference evidence="14" key="1">
    <citation type="journal article" date="2020" name="Stud. Mycol.">
        <title>101 Dothideomycetes genomes: a test case for predicting lifestyles and emergence of pathogens.</title>
        <authorList>
            <person name="Haridas S."/>
            <person name="Albert R."/>
            <person name="Binder M."/>
            <person name="Bloem J."/>
            <person name="Labutti K."/>
            <person name="Salamov A."/>
            <person name="Andreopoulos B."/>
            <person name="Baker S."/>
            <person name="Barry K."/>
            <person name="Bills G."/>
            <person name="Bluhm B."/>
            <person name="Cannon C."/>
            <person name="Castanera R."/>
            <person name="Culley D."/>
            <person name="Daum C."/>
            <person name="Ezra D."/>
            <person name="Gonzalez J."/>
            <person name="Henrissat B."/>
            <person name="Kuo A."/>
            <person name="Liang C."/>
            <person name="Lipzen A."/>
            <person name="Lutzoni F."/>
            <person name="Magnuson J."/>
            <person name="Mondo S."/>
            <person name="Nolan M."/>
            <person name="Ohm R."/>
            <person name="Pangilinan J."/>
            <person name="Park H.-J."/>
            <person name="Ramirez L."/>
            <person name="Alfaro M."/>
            <person name="Sun H."/>
            <person name="Tritt A."/>
            <person name="Yoshinaga Y."/>
            <person name="Zwiers L.-H."/>
            <person name="Turgeon B."/>
            <person name="Goodwin S."/>
            <person name="Spatafora J."/>
            <person name="Crous P."/>
            <person name="Grigoriev I."/>
        </authorList>
    </citation>
    <scope>NUCLEOTIDE SEQUENCE</scope>
    <source>
        <strain evidence="14">CBS 379.55</strain>
    </source>
</reference>
<dbReference type="InterPro" id="IPR051175">
    <property type="entry name" value="CLK_kinases"/>
</dbReference>
<dbReference type="RefSeq" id="XP_033652163.1">
    <property type="nucleotide sequence ID" value="XM_033803231.1"/>
</dbReference>
<evidence type="ECO:0000313" key="14">
    <source>
        <dbReference type="EMBL" id="KAF2274624.1"/>
    </source>
</evidence>
<feature type="region of interest" description="Disordered" evidence="12">
    <location>
        <begin position="110"/>
        <end position="257"/>
    </location>
</feature>
<dbReference type="GO" id="GO:0005634">
    <property type="term" value="C:nucleus"/>
    <property type="evidence" value="ECO:0007669"/>
    <property type="project" value="TreeGrafter"/>
</dbReference>
<evidence type="ECO:0000256" key="10">
    <source>
        <dbReference type="ARBA" id="ARBA00051680"/>
    </source>
</evidence>
<evidence type="ECO:0000256" key="2">
    <source>
        <dbReference type="ARBA" id="ARBA00022527"/>
    </source>
</evidence>
<dbReference type="PROSITE" id="PS50011">
    <property type="entry name" value="PROTEIN_KINASE_DOM"/>
    <property type="match status" value="1"/>
</dbReference>
<dbReference type="EMBL" id="ML986501">
    <property type="protein sequence ID" value="KAF2274624.1"/>
    <property type="molecule type" value="Genomic_DNA"/>
</dbReference>
<dbReference type="PANTHER" id="PTHR45646">
    <property type="entry name" value="SERINE/THREONINE-PROTEIN KINASE DOA-RELATED"/>
    <property type="match status" value="1"/>
</dbReference>
<keyword evidence="2" id="KW-0723">Serine/threonine-protein kinase</keyword>
<dbReference type="InterPro" id="IPR008271">
    <property type="entry name" value="Ser/Thr_kinase_AS"/>
</dbReference>
<protein>
    <recommendedName>
        <fullName evidence="1">dual-specificity kinase</fullName>
        <ecNumber evidence="1">2.7.12.1</ecNumber>
    </recommendedName>
</protein>
<feature type="compositionally biased region" description="Polar residues" evidence="12">
    <location>
        <begin position="176"/>
        <end position="208"/>
    </location>
</feature>
<dbReference type="GO" id="GO:0004712">
    <property type="term" value="F:protein serine/threonine/tyrosine kinase activity"/>
    <property type="evidence" value="ECO:0007669"/>
    <property type="project" value="UniProtKB-EC"/>
</dbReference>
<dbReference type="OrthoDB" id="283111at2759"/>
<dbReference type="EC" id="2.7.12.1" evidence="1"/>
<evidence type="ECO:0000256" key="12">
    <source>
        <dbReference type="SAM" id="MobiDB-lite"/>
    </source>
</evidence>
<keyword evidence="4 11" id="KW-0547">Nucleotide-binding</keyword>
<evidence type="ECO:0000313" key="15">
    <source>
        <dbReference type="Proteomes" id="UP000800097"/>
    </source>
</evidence>
<dbReference type="PROSITE" id="PS00108">
    <property type="entry name" value="PROTEIN_KINASE_ST"/>
    <property type="match status" value="1"/>
</dbReference>
<evidence type="ECO:0000256" key="8">
    <source>
        <dbReference type="ARBA" id="ARBA00049003"/>
    </source>
</evidence>
<dbReference type="InterPro" id="IPR011009">
    <property type="entry name" value="Kinase-like_dom_sf"/>
</dbReference>
<sequence length="700" mass="79741">MSTPSTATATLPRPFYSHHQTYQNIPNAQLASGPGRIANPLPYGYTNGNSNPDLRRTATTHARPAAQLPPLTPNSTSETMSNPRPPRKRNPDWGEFYKHGLPKEVIVIDDDDDDVPARPPPRQQPPSRNGTNGTANGVHRPADKKRKTAASSAFDPVYSQHTSYSTTQTPYYDSPNQSIATDRTASGLNTTAATSLGSQAGSGQQISPLGNGVVGQKRKRTRAAAQDEAKEAKRRELDNDDHPFSLYQPPPNPPIKAKDVYVKVIPDKSYMKDQKVDDEDGHYIVVADADLTEKYTITRLLGQGTFGKVVEAYDKTKGTKCAIKVIRSVQKYRDASRIELRVLSTLASNDKHNANRCIHLRDCFDFRNHICIVTDLYSQSVFDFLKSNGFVPFPSSHIQKFAKQLFTSVAFLHDLNLIHTDLKPENILLVNSAYQTFTYNRTIPSSSQQTNRTARHRKVLLDPEIRLIDFGSATFNDEYHSSVVSTRHYRAPEIILNLGWSFPCDIWSIGCILVEFFTGDALFQTHDNLEHLAMMEAVCGGKLDRDLIKQVYAKDRTSRNSAASARRYFKSYKLDYPNSETPKASRRFVKAMKKLDETIPPVTPFNRQFLDLLRRIFVYDPKKRITAKEALQHPWFRETLMDDGTEATKIRLEKERKARLEEEERQLRLQREAMEEEQHRQQQQQQQQQQQSRYHRDRVY</sequence>
<evidence type="ECO:0000256" key="3">
    <source>
        <dbReference type="ARBA" id="ARBA00022679"/>
    </source>
</evidence>
<dbReference type="SUPFAM" id="SSF56112">
    <property type="entry name" value="Protein kinase-like (PK-like)"/>
    <property type="match status" value="1"/>
</dbReference>
<feature type="domain" description="Protein kinase" evidence="13">
    <location>
        <begin position="295"/>
        <end position="636"/>
    </location>
</feature>
<evidence type="ECO:0000256" key="9">
    <source>
        <dbReference type="ARBA" id="ARBA00049308"/>
    </source>
</evidence>
<dbReference type="Gene3D" id="3.30.200.20">
    <property type="entry name" value="Phosphorylase Kinase, domain 1"/>
    <property type="match status" value="1"/>
</dbReference>
<gene>
    <name evidence="14" type="ORF">EI97DRAFT_94895</name>
</gene>
<feature type="compositionally biased region" description="Low complexity" evidence="12">
    <location>
        <begin position="158"/>
        <end position="175"/>
    </location>
</feature>
<dbReference type="PANTHER" id="PTHR45646:SF11">
    <property type="entry name" value="SERINE_THREONINE-PROTEIN KINASE DOA"/>
    <property type="match status" value="1"/>
</dbReference>
<dbReference type="FunFam" id="1.10.510.10:FF:000612">
    <property type="entry name" value="Serine/threonine-protein kinase AFC2"/>
    <property type="match status" value="1"/>
</dbReference>
<comment type="catalytic activity">
    <reaction evidence="10">
        <text>L-tyrosyl-[protein] + ATP = O-phospho-L-tyrosyl-[protein] + ADP + H(+)</text>
        <dbReference type="Rhea" id="RHEA:10596"/>
        <dbReference type="Rhea" id="RHEA-COMP:10136"/>
        <dbReference type="Rhea" id="RHEA-COMP:20101"/>
        <dbReference type="ChEBI" id="CHEBI:15378"/>
        <dbReference type="ChEBI" id="CHEBI:30616"/>
        <dbReference type="ChEBI" id="CHEBI:46858"/>
        <dbReference type="ChEBI" id="CHEBI:61978"/>
        <dbReference type="ChEBI" id="CHEBI:456216"/>
        <dbReference type="EC" id="2.7.12.1"/>
    </reaction>
</comment>
<organism evidence="14 15">
    <name type="scientific">Westerdykella ornata</name>
    <dbReference type="NCBI Taxonomy" id="318751"/>
    <lineage>
        <taxon>Eukaryota</taxon>
        <taxon>Fungi</taxon>
        <taxon>Dikarya</taxon>
        <taxon>Ascomycota</taxon>
        <taxon>Pezizomycotina</taxon>
        <taxon>Dothideomycetes</taxon>
        <taxon>Pleosporomycetidae</taxon>
        <taxon>Pleosporales</taxon>
        <taxon>Sporormiaceae</taxon>
        <taxon>Westerdykella</taxon>
    </lineage>
</organism>
<dbReference type="Proteomes" id="UP000800097">
    <property type="component" value="Unassembled WGS sequence"/>
</dbReference>
<comment type="catalytic activity">
    <reaction evidence="8">
        <text>L-seryl-[protein] + ATP = O-phospho-L-seryl-[protein] + ADP + H(+)</text>
        <dbReference type="Rhea" id="RHEA:17989"/>
        <dbReference type="Rhea" id="RHEA-COMP:9863"/>
        <dbReference type="Rhea" id="RHEA-COMP:11604"/>
        <dbReference type="ChEBI" id="CHEBI:15378"/>
        <dbReference type="ChEBI" id="CHEBI:29999"/>
        <dbReference type="ChEBI" id="CHEBI:30616"/>
        <dbReference type="ChEBI" id="CHEBI:83421"/>
        <dbReference type="ChEBI" id="CHEBI:456216"/>
        <dbReference type="EC" id="2.7.12.1"/>
    </reaction>
</comment>
<evidence type="ECO:0000256" key="6">
    <source>
        <dbReference type="ARBA" id="ARBA00022840"/>
    </source>
</evidence>
<evidence type="ECO:0000256" key="4">
    <source>
        <dbReference type="ARBA" id="ARBA00022741"/>
    </source>
</evidence>
<feature type="binding site" evidence="11">
    <location>
        <position position="324"/>
    </location>
    <ligand>
        <name>ATP</name>
        <dbReference type="ChEBI" id="CHEBI:30616"/>
    </ligand>
</feature>
<feature type="compositionally biased region" description="Low complexity" evidence="12">
    <location>
        <begin position="681"/>
        <end position="691"/>
    </location>
</feature>
<feature type="region of interest" description="Disordered" evidence="12">
    <location>
        <begin position="27"/>
        <end position="96"/>
    </location>
</feature>
<dbReference type="SMART" id="SM00220">
    <property type="entry name" value="S_TKc"/>
    <property type="match status" value="1"/>
</dbReference>
<comment type="catalytic activity">
    <reaction evidence="9">
        <text>L-threonyl-[protein] + ATP = O-phospho-L-threonyl-[protein] + ADP + H(+)</text>
        <dbReference type="Rhea" id="RHEA:46608"/>
        <dbReference type="Rhea" id="RHEA-COMP:11060"/>
        <dbReference type="Rhea" id="RHEA-COMP:11605"/>
        <dbReference type="ChEBI" id="CHEBI:15378"/>
        <dbReference type="ChEBI" id="CHEBI:30013"/>
        <dbReference type="ChEBI" id="CHEBI:30616"/>
        <dbReference type="ChEBI" id="CHEBI:61977"/>
        <dbReference type="ChEBI" id="CHEBI:456216"/>
        <dbReference type="EC" id="2.7.12.1"/>
    </reaction>
</comment>
<feature type="region of interest" description="Disordered" evidence="12">
    <location>
        <begin position="660"/>
        <end position="700"/>
    </location>
</feature>
<dbReference type="PROSITE" id="PS00107">
    <property type="entry name" value="PROTEIN_KINASE_ATP"/>
    <property type="match status" value="1"/>
</dbReference>
<keyword evidence="6 11" id="KW-0067">ATP-binding</keyword>
<comment type="similarity">
    <text evidence="7">Belongs to the protein kinase superfamily. CMGC Ser/Thr protein kinase family. Lammer subfamily.</text>
</comment>